<dbReference type="Pfam" id="PF13344">
    <property type="entry name" value="Hydrolase_6"/>
    <property type="match status" value="1"/>
</dbReference>
<evidence type="ECO:0008006" key="3">
    <source>
        <dbReference type="Google" id="ProtNLM"/>
    </source>
</evidence>
<protein>
    <recommendedName>
        <fullName evidence="3">Haloacid dehalogenase-like hydrolase domain-containing 5</fullName>
    </recommendedName>
</protein>
<accession>A0AAE0Y5W1</accession>
<reference evidence="1" key="1">
    <citation type="journal article" date="2023" name="G3 (Bethesda)">
        <title>A reference genome for the long-term kleptoplast-retaining sea slug Elysia crispata morphotype clarki.</title>
        <authorList>
            <person name="Eastman K.E."/>
            <person name="Pendleton A.L."/>
            <person name="Shaikh M.A."/>
            <person name="Suttiyut T."/>
            <person name="Ogas R."/>
            <person name="Tomko P."/>
            <person name="Gavelis G."/>
            <person name="Widhalm J.R."/>
            <person name="Wisecaver J.H."/>
        </authorList>
    </citation>
    <scope>NUCLEOTIDE SEQUENCE</scope>
    <source>
        <strain evidence="1">ECLA1</strain>
    </source>
</reference>
<dbReference type="PANTHER" id="PTHR14269:SF4">
    <property type="entry name" value="CAT EYE SYNDROME CRITICAL REGION PROTEIN 5"/>
    <property type="match status" value="1"/>
</dbReference>
<sequence length="456" mass="51356">MFTTALPNKGNPRKGSIDIRSLHDETISKDIDYSLFGVEPRENSEPSMGSDNGISIDEVSFGILFDVDGVLARGSTPLDPAKKAMEKLKDSEGNLKVPVAFVTNACNRSADKARQISNWFDINIAPEQVIHAPTPAKLLREFHDKHTLVIGQEHRLEIAQELGFSNLCTIEAVKEAYPLLDMVDHTNRVRVAGNINNCTGNPDFPKVDVILLIGEPLRWETDLQLLVDLLLTEGLPSQAPRDPHMVRQLPIVACNMDLVFMAEACMPRFGHGAFLLCLEALYHKITGKDLIYQNLIGKPCEITYRFAEHTVVSIARKMGISRPIKRLYFFGDNPSVDIVGANLYDRYIKKKDNNANIFDLPMSRVIPVSEKLHEQTVEDCHSLLVGTGVYRYDSERISEDCRESTNGTYHGHRDIKHEPELTRPHRFVRDVSEGIDYIFCKEGAKTMENYDLVHTV</sequence>
<dbReference type="Gene3D" id="3.40.50.1000">
    <property type="entry name" value="HAD superfamily/HAD-like"/>
    <property type="match status" value="2"/>
</dbReference>
<keyword evidence="2" id="KW-1185">Reference proteome</keyword>
<dbReference type="AlphaFoldDB" id="A0AAE0Y5W1"/>
<proteinExistence type="predicted"/>
<dbReference type="NCBIfam" id="TIGR01460">
    <property type="entry name" value="HAD-SF-IIA"/>
    <property type="match status" value="1"/>
</dbReference>
<dbReference type="InterPro" id="IPR023214">
    <property type="entry name" value="HAD_sf"/>
</dbReference>
<comment type="caution">
    <text evidence="1">The sequence shown here is derived from an EMBL/GenBank/DDBJ whole genome shotgun (WGS) entry which is preliminary data.</text>
</comment>
<dbReference type="GO" id="GO:0046474">
    <property type="term" value="P:glycerophospholipid biosynthetic process"/>
    <property type="evidence" value="ECO:0007669"/>
    <property type="project" value="TreeGrafter"/>
</dbReference>
<dbReference type="EMBL" id="JAWDGP010006875">
    <property type="protein sequence ID" value="KAK3733906.1"/>
    <property type="molecule type" value="Genomic_DNA"/>
</dbReference>
<dbReference type="InterPro" id="IPR036412">
    <property type="entry name" value="HAD-like_sf"/>
</dbReference>
<gene>
    <name evidence="1" type="ORF">RRG08_031845</name>
</gene>
<name>A0AAE0Y5W1_9GAST</name>
<dbReference type="SUPFAM" id="SSF56784">
    <property type="entry name" value="HAD-like"/>
    <property type="match status" value="1"/>
</dbReference>
<dbReference type="InterPro" id="IPR050324">
    <property type="entry name" value="CDP-alcohol_PTase-I"/>
</dbReference>
<dbReference type="InterPro" id="IPR006357">
    <property type="entry name" value="HAD-SF_hydro_IIA"/>
</dbReference>
<dbReference type="Proteomes" id="UP001283361">
    <property type="component" value="Unassembled WGS sequence"/>
</dbReference>
<evidence type="ECO:0000313" key="1">
    <source>
        <dbReference type="EMBL" id="KAK3733906.1"/>
    </source>
</evidence>
<dbReference type="InterPro" id="IPR006353">
    <property type="entry name" value="HAD-SF_hydro_IIA_CECR5"/>
</dbReference>
<dbReference type="GO" id="GO:0005739">
    <property type="term" value="C:mitochondrion"/>
    <property type="evidence" value="ECO:0007669"/>
    <property type="project" value="TreeGrafter"/>
</dbReference>
<dbReference type="PANTHER" id="PTHR14269">
    <property type="entry name" value="CDP-DIACYLGLYCEROL--GLYCEROL-3-PHOSPHATE 3-PHOSPHATIDYLTRANSFERASE-RELATED"/>
    <property type="match status" value="1"/>
</dbReference>
<organism evidence="1 2">
    <name type="scientific">Elysia crispata</name>
    <name type="common">lettuce slug</name>
    <dbReference type="NCBI Taxonomy" id="231223"/>
    <lineage>
        <taxon>Eukaryota</taxon>
        <taxon>Metazoa</taxon>
        <taxon>Spiralia</taxon>
        <taxon>Lophotrochozoa</taxon>
        <taxon>Mollusca</taxon>
        <taxon>Gastropoda</taxon>
        <taxon>Heterobranchia</taxon>
        <taxon>Euthyneura</taxon>
        <taxon>Panpulmonata</taxon>
        <taxon>Sacoglossa</taxon>
        <taxon>Placobranchoidea</taxon>
        <taxon>Plakobranchidae</taxon>
        <taxon>Elysia</taxon>
    </lineage>
</organism>
<dbReference type="NCBIfam" id="TIGR01456">
    <property type="entry name" value="CECR5"/>
    <property type="match status" value="1"/>
</dbReference>
<evidence type="ECO:0000313" key="2">
    <source>
        <dbReference type="Proteomes" id="UP001283361"/>
    </source>
</evidence>